<dbReference type="InterPro" id="IPR002347">
    <property type="entry name" value="SDR_fam"/>
</dbReference>
<evidence type="ECO:0000256" key="1">
    <source>
        <dbReference type="ARBA" id="ARBA00006484"/>
    </source>
</evidence>
<dbReference type="Pfam" id="PF00106">
    <property type="entry name" value="adh_short"/>
    <property type="match status" value="1"/>
</dbReference>
<dbReference type="Gene3D" id="3.40.50.720">
    <property type="entry name" value="NAD(P)-binding Rossmann-like Domain"/>
    <property type="match status" value="1"/>
</dbReference>
<dbReference type="AlphaFoldDB" id="A0A0M9VN96"/>
<dbReference type="EMBL" id="LGAV01000007">
    <property type="protein sequence ID" value="KOS13109.1"/>
    <property type="molecule type" value="Genomic_DNA"/>
</dbReference>
<protein>
    <submittedName>
        <fullName evidence="4">Nad-binding protein</fullName>
    </submittedName>
</protein>
<dbReference type="SUPFAM" id="SSF51735">
    <property type="entry name" value="NAD(P)-binding Rossmann-fold domains"/>
    <property type="match status" value="1"/>
</dbReference>
<accession>A0A0M9VN96</accession>
<dbReference type="GeneID" id="28727863"/>
<dbReference type="PRINTS" id="PR00081">
    <property type="entry name" value="GDHRDH"/>
</dbReference>
<evidence type="ECO:0000313" key="5">
    <source>
        <dbReference type="Proteomes" id="UP000037751"/>
    </source>
</evidence>
<keyword evidence="5" id="KW-1185">Reference proteome</keyword>
<organism evidence="4 5">
    <name type="scientific">Malassezia pachydermatis</name>
    <dbReference type="NCBI Taxonomy" id="77020"/>
    <lineage>
        <taxon>Eukaryota</taxon>
        <taxon>Fungi</taxon>
        <taxon>Dikarya</taxon>
        <taxon>Basidiomycota</taxon>
        <taxon>Ustilaginomycotina</taxon>
        <taxon>Malasseziomycetes</taxon>
        <taxon>Malasseziales</taxon>
        <taxon>Malasseziaceae</taxon>
        <taxon>Malassezia</taxon>
    </lineage>
</organism>
<evidence type="ECO:0000256" key="3">
    <source>
        <dbReference type="ARBA" id="ARBA00023002"/>
    </source>
</evidence>
<keyword evidence="3" id="KW-0560">Oxidoreductase</keyword>
<name>A0A0M9VN96_9BASI</name>
<gene>
    <name evidence="4" type="ORF">Malapachy_1484</name>
</gene>
<dbReference type="PANTHER" id="PTHR24320:SF282">
    <property type="entry name" value="WW DOMAIN-CONTAINING OXIDOREDUCTASE"/>
    <property type="match status" value="1"/>
</dbReference>
<keyword evidence="2" id="KW-0521">NADP</keyword>
<dbReference type="InterPro" id="IPR036291">
    <property type="entry name" value="NAD(P)-bd_dom_sf"/>
</dbReference>
<dbReference type="VEuPathDB" id="FungiDB:Malapachy_1484"/>
<reference evidence="4 5" key="1">
    <citation type="submission" date="2015-07" db="EMBL/GenBank/DDBJ databases">
        <title>Draft Genome Sequence of Malassezia furfur CBS1878 and Malassezia pachydermatis CBS1879.</title>
        <authorList>
            <person name="Triana S."/>
            <person name="Ohm R."/>
            <person name="Gonzalez A."/>
            <person name="DeCock H."/>
            <person name="Restrepo S."/>
            <person name="Celis A."/>
        </authorList>
    </citation>
    <scope>NUCLEOTIDE SEQUENCE [LARGE SCALE GENOMIC DNA]</scope>
    <source>
        <strain evidence="4 5">CBS 1879</strain>
    </source>
</reference>
<dbReference type="PANTHER" id="PTHR24320">
    <property type="entry name" value="RETINOL DEHYDROGENASE"/>
    <property type="match status" value="1"/>
</dbReference>
<dbReference type="RefSeq" id="XP_017990741.1">
    <property type="nucleotide sequence ID" value="XM_018135988.1"/>
</dbReference>
<comment type="similarity">
    <text evidence="1">Belongs to the short-chain dehydrogenases/reductases (SDR) family.</text>
</comment>
<evidence type="ECO:0000313" key="4">
    <source>
        <dbReference type="EMBL" id="KOS13109.1"/>
    </source>
</evidence>
<dbReference type="Proteomes" id="UP000037751">
    <property type="component" value="Unassembled WGS sequence"/>
</dbReference>
<proteinExistence type="inferred from homology"/>
<dbReference type="OrthoDB" id="191139at2759"/>
<dbReference type="STRING" id="77020.A0A0M9VN96"/>
<dbReference type="GO" id="GO:0016491">
    <property type="term" value="F:oxidoreductase activity"/>
    <property type="evidence" value="ECO:0007669"/>
    <property type="project" value="UniProtKB-KW"/>
</dbReference>
<evidence type="ECO:0000256" key="2">
    <source>
        <dbReference type="ARBA" id="ARBA00022857"/>
    </source>
</evidence>
<sequence>MFDLISGIYPPKAQWTVDQIPDQTGRIAIVTGGNSGIGYETVLNLLRKNAKVYLVARSEERAKEAIDKLKAEKLPGEVVFMKMDQASLKDIKRFAEEYMKKESRIDMLFNSAGVMAPKVGEKTADGYELHVGTNSLGSHYLTTLLLPALRATKEQTGHPARVCFTSSIAHRFTSSKGFDPEDYTGLHSPPRFIPGENRAYGTSKFCNILSAKWFNRHYGKDGIVFTSCHPGNLRTGLTRDWNKGLHAVLVPIVKSVVLYPQEMGCISQLYLNTAPEAESKGGAYYVPWAREAEPMPQASDEKIQESFATWVDEQVAKHIPA</sequence>
<comment type="caution">
    <text evidence="4">The sequence shown here is derived from an EMBL/GenBank/DDBJ whole genome shotgun (WGS) entry which is preliminary data.</text>
</comment>